<dbReference type="InterPro" id="IPR011050">
    <property type="entry name" value="Pectin_lyase_fold/virulence"/>
</dbReference>
<evidence type="ECO:0000313" key="2">
    <source>
        <dbReference type="EMBL" id="GAH72329.1"/>
    </source>
</evidence>
<dbReference type="InterPro" id="IPR006626">
    <property type="entry name" value="PbH1"/>
</dbReference>
<feature type="domain" description="Periplasmic copper-binding protein NosD beta helix" evidence="1">
    <location>
        <begin position="2"/>
        <end position="176"/>
    </location>
</feature>
<dbReference type="EMBL" id="BARU01033866">
    <property type="protein sequence ID" value="GAH72329.1"/>
    <property type="molecule type" value="Genomic_DNA"/>
</dbReference>
<accession>X1J1T7</accession>
<dbReference type="InterPro" id="IPR022441">
    <property type="entry name" value="Para_beta_helix_rpt-2"/>
</dbReference>
<feature type="non-terminal residue" evidence="2">
    <location>
        <position position="1"/>
    </location>
</feature>
<dbReference type="NCBIfam" id="TIGR03804">
    <property type="entry name" value="para_beta_helix"/>
    <property type="match status" value="2"/>
</dbReference>
<feature type="non-terminal residue" evidence="2">
    <location>
        <position position="258"/>
    </location>
</feature>
<evidence type="ECO:0000259" key="1">
    <source>
        <dbReference type="Pfam" id="PF05048"/>
    </source>
</evidence>
<name>X1J1T7_9ZZZZ</name>
<protein>
    <recommendedName>
        <fullName evidence="1">Periplasmic copper-binding protein NosD beta helix domain-containing protein</fullName>
    </recommendedName>
</protein>
<dbReference type="SUPFAM" id="SSF51126">
    <property type="entry name" value="Pectin lyase-like"/>
    <property type="match status" value="1"/>
</dbReference>
<dbReference type="InterPro" id="IPR012334">
    <property type="entry name" value="Pectin_lyas_fold"/>
</dbReference>
<gene>
    <name evidence="2" type="ORF">S03H2_53222</name>
</gene>
<organism evidence="2">
    <name type="scientific">marine sediment metagenome</name>
    <dbReference type="NCBI Taxonomy" id="412755"/>
    <lineage>
        <taxon>unclassified sequences</taxon>
        <taxon>metagenomes</taxon>
        <taxon>ecological metagenomes</taxon>
    </lineage>
</organism>
<dbReference type="InterPro" id="IPR007742">
    <property type="entry name" value="NosD_dom"/>
</dbReference>
<proteinExistence type="predicted"/>
<comment type="caution">
    <text evidence="2">The sequence shown here is derived from an EMBL/GenBank/DDBJ whole genome shotgun (WGS) entry which is preliminary data.</text>
</comment>
<dbReference type="SMART" id="SM00710">
    <property type="entry name" value="PbH1"/>
    <property type="match status" value="7"/>
</dbReference>
<sequence length="258" mass="28233">NNTLSGNSACNNNNNGIYLSNNCTNITISGNIANDNEVGMYIYDCHYNIITGNTANKNLDREGIVLDGSSNNIISGNTIDGNEVGIFIYDALNNTIIGNTISNNNVSGIHIDEDSDYNEFTENSIKNNNIGLNIAGLNDNNLVYKNFFLNNGQHAFDAGTSNKWNNTVIGNYWDNHTSPDVNDDGIVDKHYNITGSAGSIDYLPIAEDGVPSITINSPDPGEVFYSTAPYFNVIITDDYLDKRWYTIDGGLNNHTFTD</sequence>
<dbReference type="Pfam" id="PF05048">
    <property type="entry name" value="NosD"/>
    <property type="match status" value="1"/>
</dbReference>
<dbReference type="Gene3D" id="2.160.20.10">
    <property type="entry name" value="Single-stranded right-handed beta-helix, Pectin lyase-like"/>
    <property type="match status" value="1"/>
</dbReference>
<reference evidence="2" key="1">
    <citation type="journal article" date="2014" name="Front. Microbiol.">
        <title>High frequency of phylogenetically diverse reductive dehalogenase-homologous genes in deep subseafloor sedimentary metagenomes.</title>
        <authorList>
            <person name="Kawai M."/>
            <person name="Futagami T."/>
            <person name="Toyoda A."/>
            <person name="Takaki Y."/>
            <person name="Nishi S."/>
            <person name="Hori S."/>
            <person name="Arai W."/>
            <person name="Tsubouchi T."/>
            <person name="Morono Y."/>
            <person name="Uchiyama I."/>
            <person name="Ito T."/>
            <person name="Fujiyama A."/>
            <person name="Inagaki F."/>
            <person name="Takami H."/>
        </authorList>
    </citation>
    <scope>NUCLEOTIDE SEQUENCE</scope>
    <source>
        <strain evidence="2">Expedition CK06-06</strain>
    </source>
</reference>
<dbReference type="AlphaFoldDB" id="X1J1T7"/>